<evidence type="ECO:0000313" key="1">
    <source>
        <dbReference type="EMBL" id="TMM51154.1"/>
    </source>
</evidence>
<sequence>MRYVTITTWETADGNDYDLVMEGIRKKRLPALKELGATRVTVVRTSDRTSAAITEWPDRATRDAAEGAIEEVRAKVHREDYSRITGEMKGEVVAEV</sequence>
<evidence type="ECO:0000313" key="2">
    <source>
        <dbReference type="Proteomes" id="UP000309550"/>
    </source>
</evidence>
<dbReference type="RefSeq" id="WP_138663113.1">
    <property type="nucleotide sequence ID" value="NZ_VANS01000004.1"/>
</dbReference>
<gene>
    <name evidence="1" type="ORF">FDT80_14915</name>
</gene>
<comment type="caution">
    <text evidence="1">The sequence shown here is derived from an EMBL/GenBank/DDBJ whole genome shotgun (WGS) entry which is preliminary data.</text>
</comment>
<protein>
    <submittedName>
        <fullName evidence="1">Uncharacterized protein</fullName>
    </submittedName>
</protein>
<reference evidence="1 2" key="1">
    <citation type="submission" date="2019-05" db="EMBL/GenBank/DDBJ databases">
        <title>Sulfitobacter sabulilitoris sp. nov., isolated from a marine sand.</title>
        <authorList>
            <person name="Yoon J.-H."/>
        </authorList>
    </citation>
    <scope>NUCLEOTIDE SEQUENCE [LARGE SCALE GENOMIC DNA]</scope>
    <source>
        <strain evidence="1 2">HSMS-29</strain>
    </source>
</reference>
<accession>A0A5S3PHB6</accession>
<dbReference type="OrthoDB" id="7726014at2"/>
<dbReference type="AlphaFoldDB" id="A0A5S3PHB6"/>
<keyword evidence="2" id="KW-1185">Reference proteome</keyword>
<proteinExistence type="predicted"/>
<dbReference type="Proteomes" id="UP000309550">
    <property type="component" value="Unassembled WGS sequence"/>
</dbReference>
<organism evidence="1 2">
    <name type="scientific">Sulfitobacter sabulilitoris</name>
    <dbReference type="NCBI Taxonomy" id="2562655"/>
    <lineage>
        <taxon>Bacteria</taxon>
        <taxon>Pseudomonadati</taxon>
        <taxon>Pseudomonadota</taxon>
        <taxon>Alphaproteobacteria</taxon>
        <taxon>Rhodobacterales</taxon>
        <taxon>Roseobacteraceae</taxon>
        <taxon>Sulfitobacter</taxon>
    </lineage>
</organism>
<dbReference type="EMBL" id="VANS01000004">
    <property type="protein sequence ID" value="TMM51154.1"/>
    <property type="molecule type" value="Genomic_DNA"/>
</dbReference>
<name>A0A5S3PHB6_9RHOB</name>